<feature type="non-terminal residue" evidence="3">
    <location>
        <position position="1"/>
    </location>
</feature>
<evidence type="ECO:0000313" key="4">
    <source>
        <dbReference type="Proteomes" id="UP001163046"/>
    </source>
</evidence>
<dbReference type="OrthoDB" id="2499658at2759"/>
<evidence type="ECO:0000313" key="3">
    <source>
        <dbReference type="EMBL" id="KAJ7381559.1"/>
    </source>
</evidence>
<proteinExistence type="predicted"/>
<keyword evidence="4" id="KW-1185">Reference proteome</keyword>
<dbReference type="SUPFAM" id="SSF111347">
    <property type="entry name" value="Rap/Ran-GAP"/>
    <property type="match status" value="1"/>
</dbReference>
<dbReference type="Proteomes" id="UP001163046">
    <property type="component" value="Unassembled WGS sequence"/>
</dbReference>
<dbReference type="GO" id="GO:0005737">
    <property type="term" value="C:cytoplasm"/>
    <property type="evidence" value="ECO:0007669"/>
    <property type="project" value="TreeGrafter"/>
</dbReference>
<evidence type="ECO:0000259" key="2">
    <source>
        <dbReference type="PROSITE" id="PS50085"/>
    </source>
</evidence>
<name>A0A9W9ZIF9_9CNID</name>
<dbReference type="EMBL" id="MU826256">
    <property type="protein sequence ID" value="KAJ7381559.1"/>
    <property type="molecule type" value="Genomic_DNA"/>
</dbReference>
<dbReference type="GO" id="GO:0051056">
    <property type="term" value="P:regulation of small GTPase mediated signal transduction"/>
    <property type="evidence" value="ECO:0007669"/>
    <property type="project" value="InterPro"/>
</dbReference>
<dbReference type="PROSITE" id="PS50085">
    <property type="entry name" value="RAPGAP"/>
    <property type="match status" value="1"/>
</dbReference>
<dbReference type="Gene3D" id="3.30.1120.160">
    <property type="match status" value="1"/>
</dbReference>
<reference evidence="3" key="1">
    <citation type="submission" date="2023-01" db="EMBL/GenBank/DDBJ databases">
        <title>Genome assembly of the deep-sea coral Lophelia pertusa.</title>
        <authorList>
            <person name="Herrera S."/>
            <person name="Cordes E."/>
        </authorList>
    </citation>
    <scope>NUCLEOTIDE SEQUENCE</scope>
    <source>
        <strain evidence="3">USNM1676648</strain>
        <tissue evidence="3">Polyp</tissue>
    </source>
</reference>
<dbReference type="PANTHER" id="PTHR15711:SF22">
    <property type="entry name" value="RAP-GAP DOMAIN-CONTAINING PROTEIN"/>
    <property type="match status" value="1"/>
</dbReference>
<organism evidence="3 4">
    <name type="scientific">Desmophyllum pertusum</name>
    <dbReference type="NCBI Taxonomy" id="174260"/>
    <lineage>
        <taxon>Eukaryota</taxon>
        <taxon>Metazoa</taxon>
        <taxon>Cnidaria</taxon>
        <taxon>Anthozoa</taxon>
        <taxon>Hexacorallia</taxon>
        <taxon>Scleractinia</taxon>
        <taxon>Caryophylliina</taxon>
        <taxon>Caryophylliidae</taxon>
        <taxon>Desmophyllum</taxon>
    </lineage>
</organism>
<feature type="domain" description="Rap-GAP" evidence="2">
    <location>
        <begin position="38"/>
        <end position="108"/>
    </location>
</feature>
<gene>
    <name evidence="3" type="primary">SIPA1L2_4</name>
    <name evidence="3" type="ORF">OS493_040460</name>
</gene>
<dbReference type="PANTHER" id="PTHR15711">
    <property type="entry name" value="RAP GTPASE-ACTIVATING PROTEIN"/>
    <property type="match status" value="1"/>
</dbReference>
<dbReference type="InterPro" id="IPR000331">
    <property type="entry name" value="Rap/Ran_GAP_dom"/>
</dbReference>
<dbReference type="InterPro" id="IPR035974">
    <property type="entry name" value="Rap/Ran-GAP_sf"/>
</dbReference>
<protein>
    <submittedName>
        <fullName evidence="3">Signal-induced proliferation-associated 1-like protein 2</fullName>
    </submittedName>
</protein>
<comment type="caution">
    <text evidence="3">The sequence shown here is derived from an EMBL/GenBank/DDBJ whole genome shotgun (WGS) entry which is preliminary data.</text>
</comment>
<sequence length="108" mass="12068">MVAARALPAKDILEHVAPELQLTALRMAQPGIKVPEQLMKLDEQGMTNQYKVGVLYCKDGQSTEEEMYNNQSAISRSKEMCHHLGANIPAVPTFGKQKCIWQISLLDK</sequence>
<accession>A0A9W9ZIF9</accession>
<dbReference type="GO" id="GO:0005096">
    <property type="term" value="F:GTPase activator activity"/>
    <property type="evidence" value="ECO:0007669"/>
    <property type="project" value="UniProtKB-KW"/>
</dbReference>
<dbReference type="AlphaFoldDB" id="A0A9W9ZIF9"/>
<keyword evidence="1" id="KW-0343">GTPase activation</keyword>
<evidence type="ECO:0000256" key="1">
    <source>
        <dbReference type="ARBA" id="ARBA00022468"/>
    </source>
</evidence>
<dbReference type="InterPro" id="IPR050989">
    <property type="entry name" value="Rap1_Ran_GAP"/>
</dbReference>